<reference evidence="9 10" key="1">
    <citation type="journal article" date="2013" name="J. Microbiol.">
        <title>Mucilaginibacter ginsenosidivorax sp. nov., with ginsenoside converting activity isolated from sediment.</title>
        <authorList>
            <person name="Kim J.K."/>
            <person name="Choi T.E."/>
            <person name="Liu Q.M."/>
            <person name="Park H.Y."/>
            <person name="Yi T.H."/>
            <person name="Yoon M.H."/>
            <person name="Kim S.C."/>
            <person name="Im W.T."/>
        </authorList>
    </citation>
    <scope>NUCLEOTIDE SEQUENCE [LARGE SCALE GENOMIC DNA]</scope>
    <source>
        <strain evidence="9 10">KHI28</strain>
    </source>
</reference>
<dbReference type="AlphaFoldDB" id="A0A5B8WAU1"/>
<evidence type="ECO:0000313" key="9">
    <source>
        <dbReference type="EMBL" id="QEC79278.1"/>
    </source>
</evidence>
<protein>
    <submittedName>
        <fullName evidence="9">RagB/SusD family nutrient uptake outer membrane protein</fullName>
    </submittedName>
</protein>
<dbReference type="Pfam" id="PF14322">
    <property type="entry name" value="SusD-like_3"/>
    <property type="match status" value="1"/>
</dbReference>
<dbReference type="KEGG" id="mgk:FSB76_26245"/>
<evidence type="ECO:0000259" key="8">
    <source>
        <dbReference type="Pfam" id="PF14322"/>
    </source>
</evidence>
<evidence type="ECO:0000256" key="3">
    <source>
        <dbReference type="ARBA" id="ARBA00022729"/>
    </source>
</evidence>
<dbReference type="Gene3D" id="1.25.40.390">
    <property type="match status" value="1"/>
</dbReference>
<comment type="similarity">
    <text evidence="2">Belongs to the SusD family.</text>
</comment>
<feature type="domain" description="RagB/SusD" evidence="7">
    <location>
        <begin position="258"/>
        <end position="581"/>
    </location>
</feature>
<dbReference type="EMBL" id="CP042437">
    <property type="protein sequence ID" value="QEC79278.1"/>
    <property type="molecule type" value="Genomic_DNA"/>
</dbReference>
<dbReference type="InterPro" id="IPR011990">
    <property type="entry name" value="TPR-like_helical_dom_sf"/>
</dbReference>
<gene>
    <name evidence="9" type="ORF">FSB76_26245</name>
</gene>
<feature type="chain" id="PRO_5022742337" evidence="6">
    <location>
        <begin position="25"/>
        <end position="581"/>
    </location>
</feature>
<evidence type="ECO:0000256" key="4">
    <source>
        <dbReference type="ARBA" id="ARBA00023136"/>
    </source>
</evidence>
<comment type="subcellular location">
    <subcellularLocation>
        <location evidence="1">Cell outer membrane</location>
    </subcellularLocation>
</comment>
<evidence type="ECO:0000256" key="6">
    <source>
        <dbReference type="SAM" id="SignalP"/>
    </source>
</evidence>
<feature type="signal peptide" evidence="6">
    <location>
        <begin position="1"/>
        <end position="24"/>
    </location>
</feature>
<proteinExistence type="inferred from homology"/>
<dbReference type="SUPFAM" id="SSF48452">
    <property type="entry name" value="TPR-like"/>
    <property type="match status" value="1"/>
</dbReference>
<accession>A0A5B8WAU1</accession>
<evidence type="ECO:0000259" key="7">
    <source>
        <dbReference type="Pfam" id="PF07980"/>
    </source>
</evidence>
<evidence type="ECO:0000313" key="10">
    <source>
        <dbReference type="Proteomes" id="UP000321362"/>
    </source>
</evidence>
<evidence type="ECO:0000256" key="2">
    <source>
        <dbReference type="ARBA" id="ARBA00006275"/>
    </source>
</evidence>
<keyword evidence="3 6" id="KW-0732">Signal</keyword>
<keyword evidence="5" id="KW-0998">Cell outer membrane</keyword>
<keyword evidence="10" id="KW-1185">Reference proteome</keyword>
<dbReference type="InterPro" id="IPR012944">
    <property type="entry name" value="SusD_RagB_dom"/>
</dbReference>
<dbReference type="Pfam" id="PF07980">
    <property type="entry name" value="SusD_RagB"/>
    <property type="match status" value="1"/>
</dbReference>
<dbReference type="InterPro" id="IPR033985">
    <property type="entry name" value="SusD-like_N"/>
</dbReference>
<dbReference type="GO" id="GO:0009279">
    <property type="term" value="C:cell outer membrane"/>
    <property type="evidence" value="ECO:0007669"/>
    <property type="project" value="UniProtKB-SubCell"/>
</dbReference>
<name>A0A5B8WAU1_9SPHI</name>
<sequence length="581" mass="63900">MKINKKYFTIAALCGAMLIPLSCKKNFLTQTNTTASNADATFQKSQDVVALVNSIYDGYQNSDLLKKSIWYYANFTSHDWFNDGGDIAWNNYTISPTFGALYTFWQNAYFDIIRANSALEIIATAKTKGVVTAELGNRLLGEAYFLRGMSYYYLAGSFGGVPLELKSNPSGLAPRNTQAEVFAQVVADMKQAETLLQSKTVLPATEKGRATKGAAYAYEGSAQMWLGKYTEALTAFNNTELTANYHLLPNFIDVHEFSNQNNDESLFEIQFDIQGSQSWDGGWQNGGEVAWIDDFSWPHELSGFGYDYGNPGLEYSYQTGDLRKNATIIGPGDQNISPGIIAKWGGIKGYQVVIDGFKNGTKDNSAQKYGSFVGDDGNIINTCGALRQPWYGDDLTRSGYYCAKKWRDPNLTGANGSSTIFGSQNQILMRYAEVLLSRAECKVRTGDIPGAMADLKLVRDRAFGGTAPAVMQDGLTYDGKPTSPITDPLQMVLSEYRHELTGEYSLFYLLRRAGPGVATAFIQKNYGTDATVTPQPYPYGPTADGKLHGVWRTTLPANHDILPIPQTAIGLNPNLKQNPGY</sequence>
<evidence type="ECO:0000256" key="5">
    <source>
        <dbReference type="ARBA" id="ARBA00023237"/>
    </source>
</evidence>
<dbReference type="Proteomes" id="UP000321362">
    <property type="component" value="Chromosome"/>
</dbReference>
<feature type="domain" description="SusD-like N-terminal" evidence="8">
    <location>
        <begin position="42"/>
        <end position="218"/>
    </location>
</feature>
<dbReference type="OrthoDB" id="993981at2"/>
<organism evidence="9 10">
    <name type="scientific">Mucilaginibacter ginsenosidivorax</name>
    <dbReference type="NCBI Taxonomy" id="862126"/>
    <lineage>
        <taxon>Bacteria</taxon>
        <taxon>Pseudomonadati</taxon>
        <taxon>Bacteroidota</taxon>
        <taxon>Sphingobacteriia</taxon>
        <taxon>Sphingobacteriales</taxon>
        <taxon>Sphingobacteriaceae</taxon>
        <taxon>Mucilaginibacter</taxon>
    </lineage>
</organism>
<evidence type="ECO:0000256" key="1">
    <source>
        <dbReference type="ARBA" id="ARBA00004442"/>
    </source>
</evidence>
<dbReference type="RefSeq" id="WP_147058718.1">
    <property type="nucleotide sequence ID" value="NZ_CP042437.1"/>
</dbReference>
<keyword evidence="4" id="KW-0472">Membrane</keyword>